<evidence type="ECO:0000256" key="3">
    <source>
        <dbReference type="ARBA" id="ARBA00004123"/>
    </source>
</evidence>
<evidence type="ECO:0000256" key="14">
    <source>
        <dbReference type="ARBA" id="ARBA00022842"/>
    </source>
</evidence>
<dbReference type="GO" id="GO:0000956">
    <property type="term" value="P:nuclear-transcribed mRNA catabolic process"/>
    <property type="evidence" value="ECO:0007669"/>
    <property type="project" value="UniProtKB-ARBA"/>
</dbReference>
<evidence type="ECO:0000256" key="17">
    <source>
        <dbReference type="ARBA" id="ARBA00077930"/>
    </source>
</evidence>
<dbReference type="CDD" id="cd09862">
    <property type="entry name" value="PIN_Rrp44-like"/>
    <property type="match status" value="1"/>
</dbReference>
<evidence type="ECO:0000259" key="20">
    <source>
        <dbReference type="SMART" id="SM00955"/>
    </source>
</evidence>
<keyword evidence="9" id="KW-0698">rRNA processing</keyword>
<keyword evidence="16" id="KW-0539">Nucleus</keyword>
<evidence type="ECO:0000256" key="4">
    <source>
        <dbReference type="ARBA" id="ARBA00004496"/>
    </source>
</evidence>
<dbReference type="Gene3D" id="3.40.50.1010">
    <property type="entry name" value="5'-nuclease"/>
    <property type="match status" value="1"/>
</dbReference>
<dbReference type="SUPFAM" id="SSF50249">
    <property type="entry name" value="Nucleic acid-binding proteins"/>
    <property type="match status" value="3"/>
</dbReference>
<evidence type="ECO:0000256" key="11">
    <source>
        <dbReference type="ARBA" id="ARBA00022801"/>
    </source>
</evidence>
<dbReference type="Proteomes" id="UP000469890">
    <property type="component" value="Unassembled WGS sequence"/>
</dbReference>
<evidence type="ECO:0000256" key="16">
    <source>
        <dbReference type="ARBA" id="ARBA00023242"/>
    </source>
</evidence>
<keyword evidence="11" id="KW-0378">Hydrolase</keyword>
<evidence type="ECO:0000256" key="2">
    <source>
        <dbReference type="ARBA" id="ARBA00001946"/>
    </source>
</evidence>
<dbReference type="InterPro" id="IPR022966">
    <property type="entry name" value="RNase_II/R_CS"/>
</dbReference>
<keyword evidence="8" id="KW-0963">Cytoplasm</keyword>
<evidence type="ECO:0000256" key="13">
    <source>
        <dbReference type="ARBA" id="ARBA00022839"/>
    </source>
</evidence>
<comment type="similarity">
    <text evidence="5 18">Belongs to the RNR ribonuclease family.</text>
</comment>
<evidence type="ECO:0000256" key="1">
    <source>
        <dbReference type="ARBA" id="ARBA00001849"/>
    </source>
</evidence>
<comment type="cofactor">
    <cofactor evidence="2">
        <name>Mg(2+)</name>
        <dbReference type="ChEBI" id="CHEBI:18420"/>
    </cofactor>
</comment>
<evidence type="ECO:0000256" key="18">
    <source>
        <dbReference type="RuleBase" id="RU003901"/>
    </source>
</evidence>
<evidence type="ECO:0000256" key="9">
    <source>
        <dbReference type="ARBA" id="ARBA00022552"/>
    </source>
</evidence>
<evidence type="ECO:0000256" key="15">
    <source>
        <dbReference type="ARBA" id="ARBA00022884"/>
    </source>
</evidence>
<dbReference type="SMART" id="SM00955">
    <property type="entry name" value="RNB"/>
    <property type="match status" value="1"/>
</dbReference>
<dbReference type="PROSITE" id="PS01175">
    <property type="entry name" value="RIBONUCLEASE_II"/>
    <property type="match status" value="1"/>
</dbReference>
<dbReference type="GO" id="GO:0000177">
    <property type="term" value="C:cytoplasmic exosome (RNase complex)"/>
    <property type="evidence" value="ECO:0007669"/>
    <property type="project" value="TreeGrafter"/>
</dbReference>
<feature type="domain" description="RNB" evidence="20">
    <location>
        <begin position="478"/>
        <end position="819"/>
    </location>
</feature>
<name>A0A8H4EZP5_MUCCL</name>
<evidence type="ECO:0000256" key="19">
    <source>
        <dbReference type="SAM" id="MobiDB-lite"/>
    </source>
</evidence>
<keyword evidence="10" id="KW-0540">Nuclease</keyword>
<proteinExistence type="inferred from homology"/>
<dbReference type="InterPro" id="IPR041505">
    <property type="entry name" value="Dis3_CSD2"/>
</dbReference>
<evidence type="ECO:0000256" key="8">
    <source>
        <dbReference type="ARBA" id="ARBA00022490"/>
    </source>
</evidence>
<comment type="catalytic activity">
    <reaction evidence="1">
        <text>Exonucleolytic cleavage in the 3'- to 5'-direction to yield nucleoside 5'-phosphates.</text>
        <dbReference type="EC" id="3.1.13.1"/>
    </reaction>
</comment>
<dbReference type="Pfam" id="PF17849">
    <property type="entry name" value="OB_Dis3"/>
    <property type="match status" value="1"/>
</dbReference>
<protein>
    <recommendedName>
        <fullName evidence="7">DIS3-like exonuclease 1</fullName>
        <ecNumber evidence="6">3.1.13.1</ecNumber>
    </recommendedName>
    <alternativeName>
        <fullName evidence="17">Ribosomal RNA-processing protein 44</fullName>
    </alternativeName>
</protein>
<dbReference type="InterPro" id="IPR033771">
    <property type="entry name" value="Rrp44_CSD1"/>
</dbReference>
<dbReference type="PANTHER" id="PTHR23355:SF30">
    <property type="entry name" value="DIS3-LIKE EXONUCLEASE 1"/>
    <property type="match status" value="1"/>
</dbReference>
<dbReference type="Gene3D" id="2.40.50.700">
    <property type="match status" value="1"/>
</dbReference>
<dbReference type="Gene3D" id="2.40.50.690">
    <property type="match status" value="1"/>
</dbReference>
<dbReference type="GO" id="GO:0006364">
    <property type="term" value="P:rRNA processing"/>
    <property type="evidence" value="ECO:0007669"/>
    <property type="project" value="UniProtKB-KW"/>
</dbReference>
<sequence length="1061" mass="119837">MTLKTDRAFYKKTRSNAIIKLVREQYLRNDIPCLSEACTSAQCSNLSRQTALLSSAADHYIIPDASVIMRYLEILEQDQITNIIWSQTVTINLQQHDKSKTYKKLREITNDSRKKSIMFYNEIFEETKVLRVPAESSAVRDWRAHCQLALWYDTHLNHAKKIILLSELDHTHDDTPNNVVVMTTRQYLDTYYKHDVVLQNLVHVLADVVLEDNEEGRIRIASKKSGGLSAVNTAVSGYSEYKSVDELEVGIKSHRYFSGVLRCRKDSRDQAYVNGGSHLGKDILIVGNDNRNRAVHGDAVVVELLSESNWATPSNEIAFSSSNAEDEYEEDRFTNAAAASTQPTGRVVGVLNRNWRSYVATLQEDSSVVGGSIHLAIPLDPVVPKIRIRYQDVKLIENQRIVVRIDNWPISSQYPNGHFVRSLGPIHQLDTEISAILVEHSISVSQASQGFSQMSLSEMPVDTPENPWKPDQDEIKRRRDLRNLTVFSIDPPNCQDIDDALSVKELPDGNIELGVHIADVSYFVKENFITDLEARSRGTTVYLADRRFDMLPSVLSERICSLRHKVDRYAVSVIWTMNKDYKVIDTWFGRSIINSSCEMEYEQAQQLLDGKSVATGLDASLCKKLKPCVVKLAQVLRVIRNKRLDQGALELEGSEIKFKITDKHEITDMIPKDSMEIHGLVAEAMILANASVGKRIYDGFKDAAILRHHPPPTQGQFERLVKAAKSRGFSVDFSSNKALAKSLETITLGCKDDPEIAKLLKTMATIAMNEAGYISSGHYPVNQYYHYGLALEFYTHFTSPIRRYADVIAHRQLLMCVEDPTTVTDAKVRGSVMFKDATIADICDNLNLKSRESKFAQRDSTELFQSLYVLQHTANEATLIERGVISEIRSNGFYVFVPRLGLKGPVYLKDKDGQPQVPLSLISGKNSDETVPNCSIEVNMPTNISVHSADLPHPIKFNLFDNVRVSLKLRKSHAHRHMVYMTLVDLEHVEVNGKKEANTTVARMTNTEMMHAIEVEEEASREADPNKKVSSRKKKKNNASMYQVLEKFRKLAIIENTSANE</sequence>
<comment type="subcellular location">
    <subcellularLocation>
        <location evidence="4">Cytoplasm</location>
    </subcellularLocation>
    <subcellularLocation>
        <location evidence="3">Nucleus</location>
    </subcellularLocation>
</comment>
<dbReference type="InterPro" id="IPR050180">
    <property type="entry name" value="RNR_Ribonuclease"/>
</dbReference>
<evidence type="ECO:0000256" key="10">
    <source>
        <dbReference type="ARBA" id="ARBA00022722"/>
    </source>
</evidence>
<dbReference type="Gene3D" id="2.40.50.140">
    <property type="entry name" value="Nucleic acid-binding proteins"/>
    <property type="match status" value="1"/>
</dbReference>
<feature type="region of interest" description="Disordered" evidence="19">
    <location>
        <begin position="1017"/>
        <end position="1038"/>
    </location>
</feature>
<dbReference type="Pfam" id="PF17216">
    <property type="entry name" value="Rrp44_CSD1"/>
    <property type="match status" value="1"/>
</dbReference>
<evidence type="ECO:0000313" key="22">
    <source>
        <dbReference type="Proteomes" id="UP000469890"/>
    </source>
</evidence>
<evidence type="ECO:0000256" key="6">
    <source>
        <dbReference type="ARBA" id="ARBA00012163"/>
    </source>
</evidence>
<reference evidence="21 22" key="1">
    <citation type="submission" date="2019-09" db="EMBL/GenBank/DDBJ databases">
        <authorList>
            <consortium name="DOE Joint Genome Institute"/>
            <person name="Mondo S.J."/>
            <person name="Navarro-Mendoza M.I."/>
            <person name="Perez-Arques C."/>
            <person name="Panchal S."/>
            <person name="Nicolas F.E."/>
            <person name="Ganguly P."/>
            <person name="Pangilinan J."/>
            <person name="Grigoriev I."/>
            <person name="Heitman J."/>
            <person name="Sanya K."/>
            <person name="Garre V."/>
        </authorList>
    </citation>
    <scope>NUCLEOTIDE SEQUENCE [LARGE SCALE GENOMIC DNA]</scope>
    <source>
        <strain evidence="21 22">MU402</strain>
    </source>
</reference>
<organism evidence="21 22">
    <name type="scientific">Mucor circinelloides f. lusitanicus</name>
    <name type="common">Mucor racemosus var. lusitanicus</name>
    <dbReference type="NCBI Taxonomy" id="29924"/>
    <lineage>
        <taxon>Eukaryota</taxon>
        <taxon>Fungi</taxon>
        <taxon>Fungi incertae sedis</taxon>
        <taxon>Mucoromycota</taxon>
        <taxon>Mucoromycotina</taxon>
        <taxon>Mucoromycetes</taxon>
        <taxon>Mucorales</taxon>
        <taxon>Mucorineae</taxon>
        <taxon>Mucoraceae</taxon>
        <taxon>Mucor</taxon>
    </lineage>
</organism>
<dbReference type="InterPro" id="IPR001900">
    <property type="entry name" value="RNase_II/R"/>
</dbReference>
<keyword evidence="14" id="KW-0460">Magnesium</keyword>
<comment type="caution">
    <text evidence="21">The sequence shown here is derived from an EMBL/GenBank/DDBJ whole genome shotgun (WGS) entry which is preliminary data.</text>
</comment>
<evidence type="ECO:0000313" key="21">
    <source>
        <dbReference type="EMBL" id="KAF1798888.1"/>
    </source>
</evidence>
<keyword evidence="15" id="KW-0694">RNA-binding</keyword>
<dbReference type="InterPro" id="IPR012340">
    <property type="entry name" value="NA-bd_OB-fold"/>
</dbReference>
<evidence type="ECO:0000256" key="12">
    <source>
        <dbReference type="ARBA" id="ARBA00022835"/>
    </source>
</evidence>
<dbReference type="PANTHER" id="PTHR23355">
    <property type="entry name" value="RIBONUCLEASE"/>
    <property type="match status" value="1"/>
</dbReference>
<keyword evidence="13 21" id="KW-0269">Exonuclease</keyword>
<evidence type="ECO:0000256" key="7">
    <source>
        <dbReference type="ARBA" id="ARBA00016366"/>
    </source>
</evidence>
<evidence type="ECO:0000256" key="5">
    <source>
        <dbReference type="ARBA" id="ARBA00005785"/>
    </source>
</evidence>
<dbReference type="EC" id="3.1.13.1" evidence="6"/>
<dbReference type="AlphaFoldDB" id="A0A8H4EZP5"/>
<dbReference type="GO" id="GO:0016075">
    <property type="term" value="P:rRNA catabolic process"/>
    <property type="evidence" value="ECO:0007669"/>
    <property type="project" value="TreeGrafter"/>
</dbReference>
<dbReference type="Pfam" id="PF00773">
    <property type="entry name" value="RNB"/>
    <property type="match status" value="1"/>
</dbReference>
<keyword evidence="12" id="KW-0271">Exosome</keyword>
<gene>
    <name evidence="21" type="ORF">FB192DRAFT_1156407</name>
</gene>
<dbReference type="GO" id="GO:0003723">
    <property type="term" value="F:RNA binding"/>
    <property type="evidence" value="ECO:0007669"/>
    <property type="project" value="UniProtKB-KW"/>
</dbReference>
<dbReference type="GO" id="GO:0008859">
    <property type="term" value="F:exoribonuclease II activity"/>
    <property type="evidence" value="ECO:0007669"/>
    <property type="project" value="UniProtKB-EC"/>
</dbReference>
<dbReference type="EMBL" id="JAAECE010000007">
    <property type="protein sequence ID" value="KAF1798888.1"/>
    <property type="molecule type" value="Genomic_DNA"/>
</dbReference>
<accession>A0A8H4EZP5</accession>
<feature type="compositionally biased region" description="Basic and acidic residues" evidence="19">
    <location>
        <begin position="1017"/>
        <end position="1027"/>
    </location>
</feature>
<dbReference type="GO" id="GO:0000176">
    <property type="term" value="C:nuclear exosome (RNase complex)"/>
    <property type="evidence" value="ECO:0007669"/>
    <property type="project" value="UniProtKB-ARBA"/>
</dbReference>
<dbReference type="FunFam" id="2.40.50.700:FF:000001">
    <property type="entry name" value="Exosome complex exonuclease exoribonuclease (Rrp44)"/>
    <property type="match status" value="1"/>
</dbReference>